<dbReference type="Gene3D" id="3.20.20.190">
    <property type="entry name" value="Phosphatidylinositol (PI) phosphodiesterase"/>
    <property type="match status" value="1"/>
</dbReference>
<organism evidence="2 3">
    <name type="scientific">Sphingobacterium multivorum</name>
    <dbReference type="NCBI Taxonomy" id="28454"/>
    <lineage>
        <taxon>Bacteria</taxon>
        <taxon>Pseudomonadati</taxon>
        <taxon>Bacteroidota</taxon>
        <taxon>Sphingobacteriia</taxon>
        <taxon>Sphingobacteriales</taxon>
        <taxon>Sphingobacteriaceae</taxon>
        <taxon>Sphingobacterium</taxon>
    </lineage>
</organism>
<evidence type="ECO:0000313" key="2">
    <source>
        <dbReference type="EMBL" id="SPZ94812.1"/>
    </source>
</evidence>
<dbReference type="PANTHER" id="PTHR46211:SF14">
    <property type="entry name" value="GLYCEROPHOSPHODIESTER PHOSPHODIESTERASE"/>
    <property type="match status" value="1"/>
</dbReference>
<protein>
    <submittedName>
        <fullName evidence="2">Glycerophosphoryl diester phosphodiesterase</fullName>
        <ecNumber evidence="2">3.1.4.46</ecNumber>
    </submittedName>
</protein>
<dbReference type="GO" id="GO:0008889">
    <property type="term" value="F:glycerophosphodiester phosphodiesterase activity"/>
    <property type="evidence" value="ECO:0007669"/>
    <property type="project" value="UniProtKB-EC"/>
</dbReference>
<proteinExistence type="predicted"/>
<sequence>MYIRLFKRAILTTPLFCLNILIMKRSLLRIAFWGTLLPFASCSVMKDSAKSTSDNFPKLSLEAHRGGRGLYPEESIAAMKNAIDFAKVTTLEMDCHITKDRKVVVFHDDYLNPKFVLKPNGTEISDKDKPLRIYDMLYKDLVKYDIGSKFYKEFPEQKKQVTRIAKLADLIDSTEAYANLKRKAPMFYNIEVKSKEDKDGIFHPRVEEFVDLMVQVITDKKIAARTVIQSFDSRAINYLHKAYPQIKVSYLIDANHTKSVEQTIAALGFTPFIISPHYKIVTSDYVKQCHKAGIKVIPWTVNMKEEIEQLKAVKVDGIISDYPNLF</sequence>
<evidence type="ECO:0000313" key="3">
    <source>
        <dbReference type="Proteomes" id="UP000251241"/>
    </source>
</evidence>
<keyword evidence="2" id="KW-0378">Hydrolase</keyword>
<dbReference type="SUPFAM" id="SSF51695">
    <property type="entry name" value="PLC-like phosphodiesterases"/>
    <property type="match status" value="1"/>
</dbReference>
<dbReference type="Proteomes" id="UP000251241">
    <property type="component" value="Unassembled WGS sequence"/>
</dbReference>
<name>A0A2X2JKH9_SPHMU</name>
<dbReference type="EC" id="3.1.4.46" evidence="2"/>
<dbReference type="Pfam" id="PF03009">
    <property type="entry name" value="GDPD"/>
    <property type="match status" value="1"/>
</dbReference>
<evidence type="ECO:0000259" key="1">
    <source>
        <dbReference type="PROSITE" id="PS51704"/>
    </source>
</evidence>
<dbReference type="PROSITE" id="PS51704">
    <property type="entry name" value="GP_PDE"/>
    <property type="match status" value="1"/>
</dbReference>
<dbReference type="InterPro" id="IPR030395">
    <property type="entry name" value="GP_PDE_dom"/>
</dbReference>
<feature type="domain" description="GP-PDE" evidence="1">
    <location>
        <begin position="59"/>
        <end position="326"/>
    </location>
</feature>
<accession>A0A2X2JKH9</accession>
<dbReference type="EMBL" id="UAUU01000011">
    <property type="protein sequence ID" value="SPZ94812.1"/>
    <property type="molecule type" value="Genomic_DNA"/>
</dbReference>
<reference evidence="2 3" key="1">
    <citation type="submission" date="2018-06" db="EMBL/GenBank/DDBJ databases">
        <authorList>
            <consortium name="Pathogen Informatics"/>
            <person name="Doyle S."/>
        </authorList>
    </citation>
    <scope>NUCLEOTIDE SEQUENCE [LARGE SCALE GENOMIC DNA]</scope>
    <source>
        <strain evidence="2 3">NCTC11343</strain>
    </source>
</reference>
<dbReference type="InterPro" id="IPR017946">
    <property type="entry name" value="PLC-like_Pdiesterase_TIM-brl"/>
</dbReference>
<dbReference type="AlphaFoldDB" id="A0A2X2JKH9"/>
<dbReference type="PANTHER" id="PTHR46211">
    <property type="entry name" value="GLYCEROPHOSPHORYL DIESTER PHOSPHODIESTERASE"/>
    <property type="match status" value="1"/>
</dbReference>
<gene>
    <name evidence="2" type="primary">ugpQ_2</name>
    <name evidence="2" type="ORF">NCTC11343_05584</name>
</gene>
<dbReference type="GO" id="GO:0006629">
    <property type="term" value="P:lipid metabolic process"/>
    <property type="evidence" value="ECO:0007669"/>
    <property type="project" value="InterPro"/>
</dbReference>